<keyword evidence="7" id="KW-0560">Oxidoreductase</keyword>
<dbReference type="Gene3D" id="3.50.50.60">
    <property type="entry name" value="FAD/NAD(P)-binding domain"/>
    <property type="match status" value="1"/>
</dbReference>
<comment type="caution">
    <text evidence="12">The sequence shown here is derived from an EMBL/GenBank/DDBJ whole genome shotgun (WGS) entry which is preliminary data.</text>
</comment>
<comment type="cofactor">
    <cofactor evidence="2">
        <name>[4Fe-4S] cluster</name>
        <dbReference type="ChEBI" id="CHEBI:49883"/>
    </cofactor>
</comment>
<evidence type="ECO:0000256" key="4">
    <source>
        <dbReference type="ARBA" id="ARBA00022630"/>
    </source>
</evidence>
<dbReference type="CDD" id="cd02803">
    <property type="entry name" value="OYE_like_FMN_family"/>
    <property type="match status" value="1"/>
</dbReference>
<comment type="similarity">
    <text evidence="3">In the N-terminal section; belongs to the NADH:flavin oxidoreductase/NADH oxidase family.</text>
</comment>
<evidence type="ECO:0000256" key="2">
    <source>
        <dbReference type="ARBA" id="ARBA00001966"/>
    </source>
</evidence>
<dbReference type="InterPro" id="IPR036188">
    <property type="entry name" value="FAD/NAD-bd_sf"/>
</dbReference>
<dbReference type="InterPro" id="IPR051793">
    <property type="entry name" value="NADH:flavin_oxidoreductase"/>
</dbReference>
<dbReference type="PANTHER" id="PTHR42917">
    <property type="entry name" value="2,4-DIENOYL-COA REDUCTASE"/>
    <property type="match status" value="1"/>
</dbReference>
<dbReference type="PANTHER" id="PTHR42917:SF2">
    <property type="entry name" value="2,4-DIENOYL-COA REDUCTASE [(2E)-ENOYL-COA-PRODUCING]"/>
    <property type="match status" value="1"/>
</dbReference>
<name>A0ABT1ZGK6_9MICO</name>
<evidence type="ECO:0000256" key="3">
    <source>
        <dbReference type="ARBA" id="ARBA00011048"/>
    </source>
</evidence>
<dbReference type="PRINTS" id="PR00411">
    <property type="entry name" value="PNDRDTASEI"/>
</dbReference>
<evidence type="ECO:0000256" key="5">
    <source>
        <dbReference type="ARBA" id="ARBA00022643"/>
    </source>
</evidence>
<evidence type="ECO:0000313" key="13">
    <source>
        <dbReference type="Proteomes" id="UP001205337"/>
    </source>
</evidence>
<evidence type="ECO:0000259" key="10">
    <source>
        <dbReference type="Pfam" id="PF00724"/>
    </source>
</evidence>
<sequence length="648" mass="69521">MTANHPRLFEPLDVGARRARNRIVRAATTTNLSEDNGVSDRLIAHYAGIARGGTGTLVTEALRIHPSVLHGPFGIAAFREEALPGLERFAAAIHDEGALLIGQLNHSGRQHTSTSVPPRLVGPSPVACPRSGGVPHELTAAEVSELADGYVRSGLNIARAGFDGVELNGAQGHLLQQFLSPFSNIRDDRYGGDADRRARLALDILGALRAQAPADFAIGYRLGVDEFTDGGLTTELTRDFALRLQDEGLIDYVSFSQGNFNSIATHLPDRHHPRTPFAHVQEQVGRALDRVVRIACTGIVMPEDADRILAGGWADAVALGRALTVDPRWAAKAEAGRDDDIRPCIQCNHCWSGLHEGLVPLTCVQNAEVGRELELRTLPPADPARHVVVVGGGPAGMETARVAVERGHSVTLLEAEADLGGKAGPGVGDLGGVGGFEAAARWLARSIDRAEVRLGVAADAETVLALDPDVVVVATGAAPEAPTVRSDDSVRLVDDVSELPERISGGVLVFDEDGHYWAAQVAEEVARRGGRAVVVTRFFEPFRELPSVSRIAALRSLDLAEAEIIPMHELVRFEDGTAVLCHYDSRRERVVPDVHAAVWVGPQHARSELVARVGELRPGLPVHLIGDARAPRRIRNAIREGYELGRRV</sequence>
<dbReference type="Gene3D" id="3.20.20.70">
    <property type="entry name" value="Aldolase class I"/>
    <property type="match status" value="1"/>
</dbReference>
<evidence type="ECO:0000256" key="7">
    <source>
        <dbReference type="ARBA" id="ARBA00023002"/>
    </source>
</evidence>
<evidence type="ECO:0000259" key="11">
    <source>
        <dbReference type="Pfam" id="PF07992"/>
    </source>
</evidence>
<dbReference type="InterPro" id="IPR001155">
    <property type="entry name" value="OxRdtase_FMN_N"/>
</dbReference>
<organism evidence="12 13">
    <name type="scientific">Protaetiibacter mangrovi</name>
    <dbReference type="NCBI Taxonomy" id="2970926"/>
    <lineage>
        <taxon>Bacteria</taxon>
        <taxon>Bacillati</taxon>
        <taxon>Actinomycetota</taxon>
        <taxon>Actinomycetes</taxon>
        <taxon>Micrococcales</taxon>
        <taxon>Microbacteriaceae</taxon>
        <taxon>Protaetiibacter</taxon>
    </lineage>
</organism>
<dbReference type="Proteomes" id="UP001205337">
    <property type="component" value="Unassembled WGS sequence"/>
</dbReference>
<dbReference type="InterPro" id="IPR013785">
    <property type="entry name" value="Aldolase_TIM"/>
</dbReference>
<keyword evidence="4" id="KW-0285">Flavoprotein</keyword>
<dbReference type="SUPFAM" id="SSF51971">
    <property type="entry name" value="Nucleotide-binding domain"/>
    <property type="match status" value="1"/>
</dbReference>
<feature type="domain" description="FAD/NAD(P)-binding" evidence="11">
    <location>
        <begin position="371"/>
        <end position="420"/>
    </location>
</feature>
<protein>
    <submittedName>
        <fullName evidence="12">FAD-dependent oxidoreductase</fullName>
    </submittedName>
</protein>
<feature type="domain" description="NADH:flavin oxidoreductase/NADH oxidase N-terminal" evidence="10">
    <location>
        <begin position="8"/>
        <end position="339"/>
    </location>
</feature>
<dbReference type="InterPro" id="IPR023753">
    <property type="entry name" value="FAD/NAD-binding_dom"/>
</dbReference>
<accession>A0ABT1ZGK6</accession>
<dbReference type="Gene3D" id="3.40.50.720">
    <property type="entry name" value="NAD(P)-binding Rossmann-like Domain"/>
    <property type="match status" value="1"/>
</dbReference>
<evidence type="ECO:0000256" key="6">
    <source>
        <dbReference type="ARBA" id="ARBA00022723"/>
    </source>
</evidence>
<dbReference type="Pfam" id="PF07992">
    <property type="entry name" value="Pyr_redox_2"/>
    <property type="match status" value="1"/>
</dbReference>
<dbReference type="RefSeq" id="WP_258798905.1">
    <property type="nucleotide sequence ID" value="NZ_JANTHX010000007.1"/>
</dbReference>
<keyword evidence="6" id="KW-0479">Metal-binding</keyword>
<keyword evidence="13" id="KW-1185">Reference proteome</keyword>
<keyword evidence="9" id="KW-0411">Iron-sulfur</keyword>
<evidence type="ECO:0000256" key="1">
    <source>
        <dbReference type="ARBA" id="ARBA00001917"/>
    </source>
</evidence>
<evidence type="ECO:0000256" key="9">
    <source>
        <dbReference type="ARBA" id="ARBA00023014"/>
    </source>
</evidence>
<comment type="cofactor">
    <cofactor evidence="1">
        <name>FMN</name>
        <dbReference type="ChEBI" id="CHEBI:58210"/>
    </cofactor>
</comment>
<evidence type="ECO:0000256" key="8">
    <source>
        <dbReference type="ARBA" id="ARBA00023004"/>
    </source>
</evidence>
<keyword evidence="5" id="KW-0288">FMN</keyword>
<gene>
    <name evidence="12" type="ORF">NUH29_09725</name>
</gene>
<reference evidence="12 13" key="1">
    <citation type="submission" date="2022-08" db="EMBL/GenBank/DDBJ databases">
        <authorList>
            <person name="Li F."/>
        </authorList>
    </citation>
    <scope>NUCLEOTIDE SEQUENCE [LARGE SCALE GENOMIC DNA]</scope>
    <source>
        <strain evidence="12 13">10F1B-8-1</strain>
    </source>
</reference>
<evidence type="ECO:0000313" key="12">
    <source>
        <dbReference type="EMBL" id="MCS0499826.1"/>
    </source>
</evidence>
<dbReference type="SUPFAM" id="SSF51395">
    <property type="entry name" value="FMN-linked oxidoreductases"/>
    <property type="match status" value="1"/>
</dbReference>
<proteinExistence type="inferred from homology"/>
<keyword evidence="8" id="KW-0408">Iron</keyword>
<dbReference type="Pfam" id="PF00724">
    <property type="entry name" value="Oxidored_FMN"/>
    <property type="match status" value="1"/>
</dbReference>
<dbReference type="EMBL" id="JANTHX010000007">
    <property type="protein sequence ID" value="MCS0499826.1"/>
    <property type="molecule type" value="Genomic_DNA"/>
</dbReference>